<feature type="domain" description="J" evidence="2">
    <location>
        <begin position="8"/>
        <end position="77"/>
    </location>
</feature>
<dbReference type="InterPro" id="IPR036869">
    <property type="entry name" value="J_dom_sf"/>
</dbReference>
<gene>
    <name evidence="3" type="ORF">PGLA2088_LOCUS18206</name>
</gene>
<dbReference type="EMBL" id="CAJNNW010024486">
    <property type="protein sequence ID" value="CAE8672742.1"/>
    <property type="molecule type" value="Genomic_DNA"/>
</dbReference>
<evidence type="ECO:0000313" key="3">
    <source>
        <dbReference type="EMBL" id="CAE8672742.1"/>
    </source>
</evidence>
<evidence type="ECO:0000313" key="4">
    <source>
        <dbReference type="Proteomes" id="UP000626109"/>
    </source>
</evidence>
<evidence type="ECO:0000259" key="2">
    <source>
        <dbReference type="PROSITE" id="PS50076"/>
    </source>
</evidence>
<feature type="compositionally biased region" description="Gly residues" evidence="1">
    <location>
        <begin position="76"/>
        <end position="90"/>
    </location>
</feature>
<dbReference type="SUPFAM" id="SSF46565">
    <property type="entry name" value="Chaperone J-domain"/>
    <property type="match status" value="1"/>
</dbReference>
<reference evidence="3" key="1">
    <citation type="submission" date="2021-02" db="EMBL/GenBank/DDBJ databases">
        <authorList>
            <person name="Dougan E. K."/>
            <person name="Rhodes N."/>
            <person name="Thang M."/>
            <person name="Chan C."/>
        </authorList>
    </citation>
    <scope>NUCLEOTIDE SEQUENCE</scope>
</reference>
<dbReference type="InterPro" id="IPR001623">
    <property type="entry name" value="DnaJ_domain"/>
</dbReference>
<dbReference type="AlphaFoldDB" id="A0A813JE96"/>
<dbReference type="PROSITE" id="PS50076">
    <property type="entry name" value="DNAJ_2"/>
    <property type="match status" value="1"/>
</dbReference>
<dbReference type="CDD" id="cd06257">
    <property type="entry name" value="DnaJ"/>
    <property type="match status" value="1"/>
</dbReference>
<sequence>MGAQRLAELLKHFKLPPSATQGELRRAYYGRAKLLHPDIAGEASAGDFKRLRQDYDEAGKLLTQAKTGFRSSPGASGYGTSSGSGSGSGPGYEAPPEEPGYDTPGGQHWKAGAFNGGFHGYTAGFKEKDVNFDPRTFRAGNQSHVRYDSKGGYSYQAAGEGGYSSSGQASSASQKVNPAQVFKRLVMLFGTFLAGDSIISRIRQDATSFQRVYT</sequence>
<accession>A0A813JE96</accession>
<protein>
    <recommendedName>
        <fullName evidence="2">J domain-containing protein</fullName>
    </recommendedName>
</protein>
<name>A0A813JE96_POLGL</name>
<proteinExistence type="predicted"/>
<dbReference type="Proteomes" id="UP000626109">
    <property type="component" value="Unassembled WGS sequence"/>
</dbReference>
<dbReference type="Gene3D" id="1.10.287.110">
    <property type="entry name" value="DnaJ domain"/>
    <property type="match status" value="1"/>
</dbReference>
<organism evidence="3 4">
    <name type="scientific">Polarella glacialis</name>
    <name type="common">Dinoflagellate</name>
    <dbReference type="NCBI Taxonomy" id="89957"/>
    <lineage>
        <taxon>Eukaryota</taxon>
        <taxon>Sar</taxon>
        <taxon>Alveolata</taxon>
        <taxon>Dinophyceae</taxon>
        <taxon>Suessiales</taxon>
        <taxon>Suessiaceae</taxon>
        <taxon>Polarella</taxon>
    </lineage>
</organism>
<evidence type="ECO:0000256" key="1">
    <source>
        <dbReference type="SAM" id="MobiDB-lite"/>
    </source>
</evidence>
<comment type="caution">
    <text evidence="3">The sequence shown here is derived from an EMBL/GenBank/DDBJ whole genome shotgun (WGS) entry which is preliminary data.</text>
</comment>
<feature type="region of interest" description="Disordered" evidence="1">
    <location>
        <begin position="66"/>
        <end position="109"/>
    </location>
</feature>